<evidence type="ECO:0000313" key="2">
    <source>
        <dbReference type="Proteomes" id="UP000054217"/>
    </source>
</evidence>
<dbReference type="EMBL" id="KN831950">
    <property type="protein sequence ID" value="KIO11019.1"/>
    <property type="molecule type" value="Genomic_DNA"/>
</dbReference>
<dbReference type="STRING" id="870435.A0A0C3PR28"/>
<dbReference type="AlphaFoldDB" id="A0A0C3PR28"/>
<dbReference type="InParanoid" id="A0A0C3PR28"/>
<dbReference type="HOGENOM" id="CLU_814133_0_0_1"/>
<dbReference type="Proteomes" id="UP000054217">
    <property type="component" value="Unassembled WGS sequence"/>
</dbReference>
<reference evidence="1 2" key="1">
    <citation type="submission" date="2014-04" db="EMBL/GenBank/DDBJ databases">
        <authorList>
            <consortium name="DOE Joint Genome Institute"/>
            <person name="Kuo A."/>
            <person name="Kohler A."/>
            <person name="Costa M.D."/>
            <person name="Nagy L.G."/>
            <person name="Floudas D."/>
            <person name="Copeland A."/>
            <person name="Barry K.W."/>
            <person name="Cichocki N."/>
            <person name="Veneault-Fourrey C."/>
            <person name="LaButti K."/>
            <person name="Lindquist E.A."/>
            <person name="Lipzen A."/>
            <person name="Lundell T."/>
            <person name="Morin E."/>
            <person name="Murat C."/>
            <person name="Sun H."/>
            <person name="Tunlid A."/>
            <person name="Henrissat B."/>
            <person name="Grigoriev I.V."/>
            <person name="Hibbett D.S."/>
            <person name="Martin F."/>
            <person name="Nordberg H.P."/>
            <person name="Cantor M.N."/>
            <person name="Hua S.X."/>
        </authorList>
    </citation>
    <scope>NUCLEOTIDE SEQUENCE [LARGE SCALE GENOMIC DNA]</scope>
    <source>
        <strain evidence="1 2">Marx 270</strain>
    </source>
</reference>
<accession>A0A0C3PR28</accession>
<sequence length="341" mass="37940">MKALMAKLKANDWGAMSQTMASHRAQLLLSMLPNALMYGMQEIDLEPEPLKNIDTDTPIQFPDTQLQLFLAVGGFSQPETREQVLTVLGNSWDQYDMRQHLSDPEWADGLCRHLERIVSLRIDHVREWLTQNLSRFQPGHASIEELRRTFEDATVDLRSNVQLCKLQCTNCQLLCVQSRFHDGPHNCRTGHACIHQCDFCKDGPGESRACSMIGGHAGKHICVVNAHLCGKPCKSTGKFGCLNQCTKVADHPDEHLCAALVHGCGEPCDLSGIKLIDGSIYACPGTCRVPSDVDHTRHRCEARLCSITCQLCKRLCSHQDHMHGLEEGAIHLCGLVNRSPV</sequence>
<name>A0A0C3PR28_PISTI</name>
<evidence type="ECO:0000313" key="1">
    <source>
        <dbReference type="EMBL" id="KIO11019.1"/>
    </source>
</evidence>
<protein>
    <submittedName>
        <fullName evidence="1">Uncharacterized protein</fullName>
    </submittedName>
</protein>
<proteinExistence type="predicted"/>
<keyword evidence="2" id="KW-1185">Reference proteome</keyword>
<organism evidence="1 2">
    <name type="scientific">Pisolithus tinctorius Marx 270</name>
    <dbReference type="NCBI Taxonomy" id="870435"/>
    <lineage>
        <taxon>Eukaryota</taxon>
        <taxon>Fungi</taxon>
        <taxon>Dikarya</taxon>
        <taxon>Basidiomycota</taxon>
        <taxon>Agaricomycotina</taxon>
        <taxon>Agaricomycetes</taxon>
        <taxon>Agaricomycetidae</taxon>
        <taxon>Boletales</taxon>
        <taxon>Sclerodermatineae</taxon>
        <taxon>Pisolithaceae</taxon>
        <taxon>Pisolithus</taxon>
    </lineage>
</organism>
<dbReference type="OrthoDB" id="2343366at2759"/>
<gene>
    <name evidence="1" type="ORF">M404DRAFT_829181</name>
</gene>
<reference evidence="2" key="2">
    <citation type="submission" date="2015-01" db="EMBL/GenBank/DDBJ databases">
        <title>Evolutionary Origins and Diversification of the Mycorrhizal Mutualists.</title>
        <authorList>
            <consortium name="DOE Joint Genome Institute"/>
            <consortium name="Mycorrhizal Genomics Consortium"/>
            <person name="Kohler A."/>
            <person name="Kuo A."/>
            <person name="Nagy L.G."/>
            <person name="Floudas D."/>
            <person name="Copeland A."/>
            <person name="Barry K.W."/>
            <person name="Cichocki N."/>
            <person name="Veneault-Fourrey C."/>
            <person name="LaButti K."/>
            <person name="Lindquist E.A."/>
            <person name="Lipzen A."/>
            <person name="Lundell T."/>
            <person name="Morin E."/>
            <person name="Murat C."/>
            <person name="Riley R."/>
            <person name="Ohm R."/>
            <person name="Sun H."/>
            <person name="Tunlid A."/>
            <person name="Henrissat B."/>
            <person name="Grigoriev I.V."/>
            <person name="Hibbett D.S."/>
            <person name="Martin F."/>
        </authorList>
    </citation>
    <scope>NUCLEOTIDE SEQUENCE [LARGE SCALE GENOMIC DNA]</scope>
    <source>
        <strain evidence="2">Marx 270</strain>
    </source>
</reference>